<keyword evidence="5" id="KW-1185">Reference proteome</keyword>
<dbReference type="AlphaFoldDB" id="A0AAD7A9I4"/>
<dbReference type="InterPro" id="IPR032852">
    <property type="entry name" value="ALKBH2"/>
</dbReference>
<feature type="binding site" evidence="1">
    <location>
        <begin position="801"/>
        <end position="803"/>
    </location>
    <ligand>
        <name>substrate</name>
    </ligand>
</feature>
<dbReference type="PANTHER" id="PTHR31573:SF4">
    <property type="entry name" value="FE2OG DIOXYGENASE DOMAIN-CONTAINING PROTEIN"/>
    <property type="match status" value="1"/>
</dbReference>
<dbReference type="Pfam" id="PF13532">
    <property type="entry name" value="2OG-FeII_Oxy_2"/>
    <property type="match status" value="1"/>
</dbReference>
<feature type="binding site" evidence="1">
    <location>
        <position position="922"/>
    </location>
    <ligand>
        <name>2-oxoglutarate</name>
        <dbReference type="ChEBI" id="CHEBI:16810"/>
    </ligand>
</feature>
<dbReference type="GO" id="GO:0035516">
    <property type="term" value="F:broad specificity oxidative DNA demethylase activity"/>
    <property type="evidence" value="ECO:0007669"/>
    <property type="project" value="TreeGrafter"/>
</dbReference>
<dbReference type="GO" id="GO:0008198">
    <property type="term" value="F:ferrous iron binding"/>
    <property type="evidence" value="ECO:0007669"/>
    <property type="project" value="TreeGrafter"/>
</dbReference>
<evidence type="ECO:0000313" key="5">
    <source>
        <dbReference type="Proteomes" id="UP001218218"/>
    </source>
</evidence>
<dbReference type="EMBL" id="JARIHO010000012">
    <property type="protein sequence ID" value="KAJ7352130.1"/>
    <property type="molecule type" value="Genomic_DNA"/>
</dbReference>
<dbReference type="InterPro" id="IPR037151">
    <property type="entry name" value="AlkB-like_sf"/>
</dbReference>
<feature type="binding site" evidence="1">
    <location>
        <position position="858"/>
    </location>
    <ligand>
        <name>2-oxoglutarate</name>
        <dbReference type="ChEBI" id="CHEBI:16810"/>
    </ligand>
</feature>
<evidence type="ECO:0000259" key="3">
    <source>
        <dbReference type="Pfam" id="PF13532"/>
    </source>
</evidence>
<reference evidence="4" key="1">
    <citation type="submission" date="2023-03" db="EMBL/GenBank/DDBJ databases">
        <title>Massive genome expansion in bonnet fungi (Mycena s.s.) driven by repeated elements and novel gene families across ecological guilds.</title>
        <authorList>
            <consortium name="Lawrence Berkeley National Laboratory"/>
            <person name="Harder C.B."/>
            <person name="Miyauchi S."/>
            <person name="Viragh M."/>
            <person name="Kuo A."/>
            <person name="Thoen E."/>
            <person name="Andreopoulos B."/>
            <person name="Lu D."/>
            <person name="Skrede I."/>
            <person name="Drula E."/>
            <person name="Henrissat B."/>
            <person name="Morin E."/>
            <person name="Kohler A."/>
            <person name="Barry K."/>
            <person name="LaButti K."/>
            <person name="Morin E."/>
            <person name="Salamov A."/>
            <person name="Lipzen A."/>
            <person name="Mereny Z."/>
            <person name="Hegedus B."/>
            <person name="Baldrian P."/>
            <person name="Stursova M."/>
            <person name="Weitz H."/>
            <person name="Taylor A."/>
            <person name="Grigoriev I.V."/>
            <person name="Nagy L.G."/>
            <person name="Martin F."/>
            <person name="Kauserud H."/>
        </authorList>
    </citation>
    <scope>NUCLEOTIDE SEQUENCE</scope>
    <source>
        <strain evidence="4">CBHHK002</strain>
    </source>
</reference>
<comment type="caution">
    <text evidence="4">The sequence shown here is derived from an EMBL/GenBank/DDBJ whole genome shotgun (WGS) entry which is preliminary data.</text>
</comment>
<dbReference type="PANTHER" id="PTHR31573">
    <property type="entry name" value="ALPHA-KETOGLUTARATE-DEPENDENT DIOXYGENASE ALKB HOMOLOG 2"/>
    <property type="match status" value="1"/>
</dbReference>
<organism evidence="4 5">
    <name type="scientific">Mycena albidolilacea</name>
    <dbReference type="NCBI Taxonomy" id="1033008"/>
    <lineage>
        <taxon>Eukaryota</taxon>
        <taxon>Fungi</taxon>
        <taxon>Dikarya</taxon>
        <taxon>Basidiomycota</taxon>
        <taxon>Agaricomycotina</taxon>
        <taxon>Agaricomycetes</taxon>
        <taxon>Agaricomycetidae</taxon>
        <taxon>Agaricales</taxon>
        <taxon>Marasmiineae</taxon>
        <taxon>Mycenaceae</taxon>
        <taxon>Mycena</taxon>
    </lineage>
</organism>
<dbReference type="Gene3D" id="2.60.120.590">
    <property type="entry name" value="Alpha-ketoglutarate-dependent dioxygenase AlkB-like"/>
    <property type="match status" value="1"/>
</dbReference>
<evidence type="ECO:0000313" key="4">
    <source>
        <dbReference type="EMBL" id="KAJ7352130.1"/>
    </source>
</evidence>
<evidence type="ECO:0000256" key="1">
    <source>
        <dbReference type="PIRSR" id="PIRSR632852-1"/>
    </source>
</evidence>
<feature type="binding site" evidence="1">
    <location>
        <position position="849"/>
    </location>
    <ligand>
        <name>2-oxoglutarate</name>
        <dbReference type="ChEBI" id="CHEBI:16810"/>
    </ligand>
</feature>
<dbReference type="GO" id="GO:0006307">
    <property type="term" value="P:DNA alkylation repair"/>
    <property type="evidence" value="ECO:0007669"/>
    <property type="project" value="TreeGrafter"/>
</dbReference>
<feature type="region of interest" description="Disordered" evidence="2">
    <location>
        <begin position="140"/>
        <end position="166"/>
    </location>
</feature>
<feature type="region of interest" description="Disordered" evidence="2">
    <location>
        <begin position="199"/>
        <end position="297"/>
    </location>
</feature>
<feature type="domain" description="Alpha-ketoglutarate-dependent dioxygenase AlkB-like" evidence="3">
    <location>
        <begin position="793"/>
        <end position="926"/>
    </location>
</feature>
<dbReference type="Proteomes" id="UP001218218">
    <property type="component" value="Unassembled WGS sequence"/>
</dbReference>
<name>A0AAD7A9I4_9AGAR</name>
<protein>
    <recommendedName>
        <fullName evidence="3">Alpha-ketoglutarate-dependent dioxygenase AlkB-like domain-containing protein</fullName>
    </recommendedName>
</protein>
<dbReference type="InterPro" id="IPR027450">
    <property type="entry name" value="AlkB-like"/>
</dbReference>
<sequence length="943" mass="105414">MRIPTSLGDKSLLEDEPFLSAFSARRARTESEHNPVAFLGKVTRLLQKEPENYRAVEEWLKLGFCPQDTVIFRLRHKTANEPACIIVESFVKFYWYLFCGLDSMGFLRQLSLPGYQNLSRLGFDDLGIKMESIEDTCLIKREPNDDPMSPLTVLSDDSPLTSRRPSITDISTIPAIENLTSSTGAIVSSRLTSPQVLDATDARPPENESPSVPDDPGPLPLAIHTTPNESVLETESDSLVDYRTPLKGCGVLELRPPGRRRRSSPPPTDNGKASTPPSVEPLALSGSYSGTQIKPDPSAEETISLDLMKAADDLDNWLVLSPIETKPDNAAPESNTQNSLPKLPLKRLPPIWAQSRQEVCESFEWFRSYQGGVYRNHGTVKGYFLSAFSAQRDCFACDGKIIISHGGGKAESARVDRGKVITKNAEDQRADDSSVSSLLENYQRGQPLVLLIDDKYGLFPFDLTSRGVYMAVLGFYRIIHAWAEYQPSSSNAKGQVVRYKFAFQWCEGQDEPWWLEQYMNAGDSLTLNDAIETLAKDSFKPEQTIIAPVPISTSPLKPENLYFPCSACGKPSPHVYQQAMACLHPACHLFWMIPSTSDFLPSELDYNPDFLTVIDPRPIPPSFRGELLPRLLDPAPANGVTTSYAYSRGWHCRKCGRLSCRSTWEHYQCPHCNDTRKIVGNIRPAINLMSIDVSASRKDKAKEIQIDDPAIKRVEPRMFNLFDCPGKVGHCHTFELPDGKGKIHRITTNRGPTVEVDRIFEAYQQQASDGTLLFRRWPLRSHKLRGTLLTNYFSQNSGETYQYVGGTDNTVPFDRAPPAVIQARNLIEKRIEEALGFPHKFNEVLSAAYMEQQKMAFHSDSEKGLGPVVAGLSMGSPALMHFRRRLKYVPDDEQRTNVLTVVLRHGDVLVMEGSGVQDFYEHTVVPSNFRIAATARWIAPGHA</sequence>
<evidence type="ECO:0000256" key="2">
    <source>
        <dbReference type="SAM" id="MobiDB-lite"/>
    </source>
</evidence>
<proteinExistence type="predicted"/>
<dbReference type="GO" id="GO:0051747">
    <property type="term" value="F:cytosine C-5 DNA demethylase activity"/>
    <property type="evidence" value="ECO:0007669"/>
    <property type="project" value="TreeGrafter"/>
</dbReference>
<accession>A0AAD7A9I4</accession>
<gene>
    <name evidence="4" type="ORF">DFH08DRAFT_858004</name>
</gene>
<dbReference type="SUPFAM" id="SSF51197">
    <property type="entry name" value="Clavaminate synthase-like"/>
    <property type="match status" value="1"/>
</dbReference>